<dbReference type="Gene3D" id="3.90.960.10">
    <property type="entry name" value="YbaK/aminoacyl-tRNA synthetase-associated domain"/>
    <property type="match status" value="1"/>
</dbReference>
<dbReference type="Proteomes" id="UP000217986">
    <property type="component" value="Unassembled WGS sequence"/>
</dbReference>
<feature type="domain" description="YbaK/aminoacyl-tRNA synthetase-associated" evidence="5">
    <location>
        <begin position="59"/>
        <end position="170"/>
    </location>
</feature>
<dbReference type="InterPro" id="IPR036754">
    <property type="entry name" value="YbaK/aa-tRNA-synt-asso_dom_sf"/>
</dbReference>
<evidence type="ECO:0000256" key="4">
    <source>
        <dbReference type="PIRNR" id="PIRNR006181"/>
    </source>
</evidence>
<dbReference type="AlphaFoldDB" id="A0A2A2EJX6"/>
<evidence type="ECO:0000313" key="6">
    <source>
        <dbReference type="EMBL" id="PAU69297.1"/>
    </source>
</evidence>
<dbReference type="InterPro" id="IPR007214">
    <property type="entry name" value="YbaK/aa-tRNA-synth-assoc-dom"/>
</dbReference>
<evidence type="ECO:0000259" key="5">
    <source>
        <dbReference type="Pfam" id="PF04073"/>
    </source>
</evidence>
<dbReference type="SUPFAM" id="SSF55826">
    <property type="entry name" value="YbaK/ProRS associated domain"/>
    <property type="match status" value="1"/>
</dbReference>
<dbReference type="CDD" id="cd00002">
    <property type="entry name" value="YbaK_deacylase"/>
    <property type="match status" value="1"/>
</dbReference>
<comment type="caution">
    <text evidence="6">The sequence shown here is derived from an EMBL/GenBank/DDBJ whole genome shotgun (WGS) entry which is preliminary data.</text>
</comment>
<comment type="similarity">
    <text evidence="1 4">Belongs to the prolyl-tRNA editing family. YbaK/EbsC subfamily.</text>
</comment>
<protein>
    <recommendedName>
        <fullName evidence="4">Cys-tRNA(Pro)/Cys-tRNA(Cys) deacylase</fullName>
        <ecNumber evidence="4">4.2.-.-</ecNumber>
    </recommendedName>
</protein>
<dbReference type="InterPro" id="IPR004369">
    <property type="entry name" value="Prolyl-tRNA_editing_YbaK/EbsC"/>
</dbReference>
<dbReference type="PANTHER" id="PTHR30411">
    <property type="entry name" value="CYTOPLASMIC PROTEIN"/>
    <property type="match status" value="1"/>
</dbReference>
<accession>A0A2A2EJX6</accession>
<dbReference type="EC" id="4.2.-.-" evidence="4"/>
<dbReference type="Pfam" id="PF04073">
    <property type="entry name" value="tRNA_edit"/>
    <property type="match status" value="1"/>
</dbReference>
<keyword evidence="6" id="KW-0030">Aminoacyl-tRNA synthetase</keyword>
<gene>
    <name evidence="6" type="ORF">B1400_1038</name>
</gene>
<dbReference type="GO" id="GO:0004812">
    <property type="term" value="F:aminoacyl-tRNA ligase activity"/>
    <property type="evidence" value="ECO:0007669"/>
    <property type="project" value="UniProtKB-KW"/>
</dbReference>
<keyword evidence="2 4" id="KW-0648">Protein biosynthesis</keyword>
<dbReference type="NCBIfam" id="TIGR00011">
    <property type="entry name" value="YbaK_EbsC"/>
    <property type="match status" value="1"/>
</dbReference>
<evidence type="ECO:0000256" key="3">
    <source>
        <dbReference type="ARBA" id="ARBA00023239"/>
    </source>
</evidence>
<evidence type="ECO:0000256" key="1">
    <source>
        <dbReference type="ARBA" id="ARBA00009798"/>
    </source>
</evidence>
<dbReference type="GO" id="GO:0016829">
    <property type="term" value="F:lyase activity"/>
    <property type="evidence" value="ECO:0007669"/>
    <property type="project" value="UniProtKB-KW"/>
</dbReference>
<dbReference type="PANTHER" id="PTHR30411:SF0">
    <property type="entry name" value="CYS-TRNA(PRO)_CYS-TRNA(CYS) DEACYLASE YBAK"/>
    <property type="match status" value="1"/>
</dbReference>
<keyword evidence="7" id="KW-1185">Reference proteome</keyword>
<name>A0A2A2EJX6_9BIFI</name>
<dbReference type="PIRSF" id="PIRSF006181">
    <property type="entry name" value="EbsC_YbaK"/>
    <property type="match status" value="1"/>
</dbReference>
<evidence type="ECO:0000256" key="2">
    <source>
        <dbReference type="ARBA" id="ARBA00022917"/>
    </source>
</evidence>
<dbReference type="GO" id="GO:0006412">
    <property type="term" value="P:translation"/>
    <property type="evidence" value="ECO:0007669"/>
    <property type="project" value="UniProtKB-KW"/>
</dbReference>
<evidence type="ECO:0000313" key="7">
    <source>
        <dbReference type="Proteomes" id="UP000217986"/>
    </source>
</evidence>
<reference evidence="6 7" key="1">
    <citation type="journal article" date="2017" name="ISME J.">
        <title>Unveiling bifidobacterial biogeography across the mammalian branch of the tree of life.</title>
        <authorList>
            <person name="Milani C."/>
            <person name="Mangifesta M."/>
            <person name="Mancabelli L."/>
            <person name="Lugli G.A."/>
            <person name="James K."/>
            <person name="Duranti S."/>
            <person name="Turroni F."/>
            <person name="Ferrario C."/>
            <person name="Ossiprandi M.C."/>
            <person name="van Sinderen D."/>
            <person name="Ventura M."/>
        </authorList>
    </citation>
    <scope>NUCLEOTIDE SEQUENCE [LARGE SCALE GENOMIC DNA]</scope>
    <source>
        <strain evidence="6 7">70</strain>
    </source>
</reference>
<proteinExistence type="inferred from homology"/>
<keyword evidence="3 4" id="KW-0456">Lyase</keyword>
<keyword evidence="6" id="KW-0436">Ligase</keyword>
<sequence>MREAPSPLPCAGPTLVRMGKKKHKAAATPAIAQLEQAGVAFTIHEYEHSNDDAEGYGLEAARKLGYDERQVFKTLMADTGDERVIGVVPVNGHMSLKELAHAVGAKKAEMADPKVAMRESGYVVGGISPLGQKTRHRTVLDASAMDFDVILVSGGRRGLSLGVDPHDLADVLDATVAPIGTTNKSY</sequence>
<dbReference type="GO" id="GO:0002161">
    <property type="term" value="F:aminoacyl-tRNA deacylase activity"/>
    <property type="evidence" value="ECO:0007669"/>
    <property type="project" value="InterPro"/>
</dbReference>
<organism evidence="6 7">
    <name type="scientific">Bifidobacterium italicum</name>
    <dbReference type="NCBI Taxonomy" id="1960968"/>
    <lineage>
        <taxon>Bacteria</taxon>
        <taxon>Bacillati</taxon>
        <taxon>Actinomycetota</taxon>
        <taxon>Actinomycetes</taxon>
        <taxon>Bifidobacteriales</taxon>
        <taxon>Bifidobacteriaceae</taxon>
        <taxon>Bifidobacterium</taxon>
    </lineage>
</organism>
<dbReference type="EMBL" id="MVOG01000017">
    <property type="protein sequence ID" value="PAU69297.1"/>
    <property type="molecule type" value="Genomic_DNA"/>
</dbReference>